<dbReference type="Pfam" id="PF01042">
    <property type="entry name" value="Ribonuc_L-PSP"/>
    <property type="match status" value="1"/>
</dbReference>
<evidence type="ECO:0000256" key="1">
    <source>
        <dbReference type="ARBA" id="ARBA00005323"/>
    </source>
</evidence>
<dbReference type="PANTHER" id="PTHR28004:SF2">
    <property type="entry name" value="D-SERINE DEHYDRATASE"/>
    <property type="match status" value="1"/>
</dbReference>
<dbReference type="SUPFAM" id="SSF55298">
    <property type="entry name" value="YjgF-like"/>
    <property type="match status" value="1"/>
</dbReference>
<gene>
    <name evidence="5" type="ORF">AWB69_02016</name>
</gene>
<dbReference type="PANTHER" id="PTHR28004">
    <property type="entry name" value="ZGC:162816-RELATED"/>
    <property type="match status" value="1"/>
</dbReference>
<dbReference type="InterPro" id="IPR001608">
    <property type="entry name" value="Ala_racemase_N"/>
</dbReference>
<feature type="compositionally biased region" description="Polar residues" evidence="3">
    <location>
        <begin position="389"/>
        <end position="398"/>
    </location>
</feature>
<dbReference type="InterPro" id="IPR035959">
    <property type="entry name" value="RutC-like_sf"/>
</dbReference>
<dbReference type="Proteomes" id="UP000054683">
    <property type="component" value="Unassembled WGS sequence"/>
</dbReference>
<evidence type="ECO:0000256" key="3">
    <source>
        <dbReference type="SAM" id="MobiDB-lite"/>
    </source>
</evidence>
<keyword evidence="2" id="KW-0456">Lyase</keyword>
<accession>A0A158G3V4</accession>
<dbReference type="InterPro" id="IPR006175">
    <property type="entry name" value="YjgF/YER057c/UK114"/>
</dbReference>
<feature type="domain" description="D-serine dehydratase-like" evidence="4">
    <location>
        <begin position="269"/>
        <end position="351"/>
    </location>
</feature>
<dbReference type="InterPro" id="IPR029066">
    <property type="entry name" value="PLP-binding_barrel"/>
</dbReference>
<dbReference type="InterPro" id="IPR051466">
    <property type="entry name" value="D-amino_acid_metab_enzyme"/>
</dbReference>
<protein>
    <submittedName>
        <fullName evidence="5">2-aminomuconate deaminase</fullName>
    </submittedName>
</protein>
<dbReference type="Gene3D" id="3.30.1330.40">
    <property type="entry name" value="RutC-like"/>
    <property type="match status" value="1"/>
</dbReference>
<comment type="similarity">
    <text evidence="1">Belongs to the DSD1 family.</text>
</comment>
<dbReference type="SMART" id="SM01119">
    <property type="entry name" value="D-ser_dehydrat"/>
    <property type="match status" value="1"/>
</dbReference>
<sequence>MHDNHQSTTTRNMINPIPADLVPAVSTPCFVVMEDRVLHNLKVTALACGGVDRLMPHVKTHRAAWLVELLLANGVDAFKASTLAEVQMVLAAGATRVVWAFPTVNPQNIGRFIELAAVFPKAELTGLVDSRHGLDLWTRLLDGASPAIRLRVDLDPGMGRTGVTMDEAALDLAREVARLGRLAGWHLYDGNVRGEYDERKAEVQKLADALEVLQSRLLEDGIDVDVVGGCSYTFDLWPRSRMRYVSPGTWVYSNAQHLRELAHHDWVAAGFVLTTVVSTRNGTSTLDAGSKAISPDKPLRQRFQGADEVVMMNEEHTVIRSDSLDTGDRLLLVPEHTCTTAYLYSNALVRSVDGQWEYRDQLGNERSVVALTRQPLRGERTQARERETSPMTESSKQPSKGGHYSLWRRAGDLIFVAGQVPRDPERNILGDTIEEQTTAVLNNLRLVLEDAGTDFSRLVRVQAYLSDISEFQRFNAVYAEVMGSAAPVRTTVGCALNGVRVEIDAVAEAGDDSIGAQQ</sequence>
<dbReference type="GO" id="GO:0036088">
    <property type="term" value="P:D-serine catabolic process"/>
    <property type="evidence" value="ECO:0007669"/>
    <property type="project" value="TreeGrafter"/>
</dbReference>
<evidence type="ECO:0000259" key="4">
    <source>
        <dbReference type="SMART" id="SM01119"/>
    </source>
</evidence>
<dbReference type="AlphaFoldDB" id="A0A158G3V4"/>
<proteinExistence type="inferred from homology"/>
<dbReference type="InterPro" id="IPR042208">
    <property type="entry name" value="D-ser_dehydrat-like_sf"/>
</dbReference>
<dbReference type="Pfam" id="PF14031">
    <property type="entry name" value="D-ser_dehydrat"/>
    <property type="match status" value="1"/>
</dbReference>
<name>A0A158G3V4_9BURK</name>
<reference evidence="5 6" key="1">
    <citation type="submission" date="2016-01" db="EMBL/GenBank/DDBJ databases">
        <authorList>
            <person name="Oliw E.H."/>
        </authorList>
    </citation>
    <scope>NUCLEOTIDE SEQUENCE [LARGE SCALE GENOMIC DNA]</scope>
    <source>
        <strain evidence="5">LMG 27134</strain>
    </source>
</reference>
<evidence type="ECO:0000313" key="6">
    <source>
        <dbReference type="Proteomes" id="UP000054683"/>
    </source>
</evidence>
<feature type="compositionally biased region" description="Basic and acidic residues" evidence="3">
    <location>
        <begin position="376"/>
        <end position="388"/>
    </location>
</feature>
<evidence type="ECO:0000313" key="5">
    <source>
        <dbReference type="EMBL" id="SAL26798.1"/>
    </source>
</evidence>
<evidence type="ECO:0000256" key="2">
    <source>
        <dbReference type="ARBA" id="ARBA00023239"/>
    </source>
</evidence>
<organism evidence="5 6">
    <name type="scientific">Caballeronia udeis</name>
    <dbReference type="NCBI Taxonomy" id="1232866"/>
    <lineage>
        <taxon>Bacteria</taxon>
        <taxon>Pseudomonadati</taxon>
        <taxon>Pseudomonadota</taxon>
        <taxon>Betaproteobacteria</taxon>
        <taxon>Burkholderiales</taxon>
        <taxon>Burkholderiaceae</taxon>
        <taxon>Caballeronia</taxon>
    </lineage>
</organism>
<dbReference type="EMBL" id="FCOK02000010">
    <property type="protein sequence ID" value="SAL26798.1"/>
    <property type="molecule type" value="Genomic_DNA"/>
</dbReference>
<dbReference type="Gene3D" id="3.20.20.10">
    <property type="entry name" value="Alanine racemase"/>
    <property type="match status" value="1"/>
</dbReference>
<dbReference type="SUPFAM" id="SSF51419">
    <property type="entry name" value="PLP-binding barrel"/>
    <property type="match status" value="1"/>
</dbReference>
<dbReference type="InterPro" id="IPR026956">
    <property type="entry name" value="D-ser_dehydrat-like_dom"/>
</dbReference>
<dbReference type="Pfam" id="PF01168">
    <property type="entry name" value="Ala_racemase_N"/>
    <property type="match status" value="1"/>
</dbReference>
<dbReference type="GO" id="GO:0008721">
    <property type="term" value="F:D-serine ammonia-lyase activity"/>
    <property type="evidence" value="ECO:0007669"/>
    <property type="project" value="TreeGrafter"/>
</dbReference>
<feature type="region of interest" description="Disordered" evidence="3">
    <location>
        <begin position="376"/>
        <end position="402"/>
    </location>
</feature>
<dbReference type="Gene3D" id="2.40.37.20">
    <property type="entry name" value="D-serine dehydratase-like domain"/>
    <property type="match status" value="1"/>
</dbReference>
<dbReference type="CDD" id="cd00448">
    <property type="entry name" value="YjgF_YER057c_UK114_family"/>
    <property type="match status" value="1"/>
</dbReference>